<dbReference type="PANTHER" id="PTHR43390">
    <property type="entry name" value="SIGNAL PEPTIDASE I"/>
    <property type="match status" value="1"/>
</dbReference>
<comment type="caution">
    <text evidence="10">The sequence shown here is derived from an EMBL/GenBank/DDBJ whole genome shotgun (WGS) entry which is preliminary data.</text>
</comment>
<dbReference type="InterPro" id="IPR019756">
    <property type="entry name" value="Pept_S26A_signal_pept_1_Ser-AS"/>
</dbReference>
<dbReference type="InterPro" id="IPR036286">
    <property type="entry name" value="LexA/Signal_pep-like_sf"/>
</dbReference>
<keyword evidence="11" id="KW-1185">Reference proteome</keyword>
<evidence type="ECO:0000256" key="6">
    <source>
        <dbReference type="ARBA" id="ARBA00022801"/>
    </source>
</evidence>
<sequence>MNIRLDGPQKLFLFTFGAGLIILIFFFSPYIVDGASMNPTLNNREIIFINKVADYTDTLKRGDIVVLYNEKTKEKYVKRLIGLPGEKIEMIKDQLYVNGNVVHEPYLHSLIEYANQTDSRLTGDFGPIKVPKNHYFVMGDNRLFSLDSRNGLGFIHKSNIWGTSELVIYPFKSMRITN</sequence>
<keyword evidence="5 7" id="KW-0645">Protease</keyword>
<comment type="subcellular location">
    <subcellularLocation>
        <location evidence="2">Cell membrane</location>
        <topology evidence="2">Single-pass type II membrane protein</topology>
    </subcellularLocation>
    <subcellularLocation>
        <location evidence="8">Membrane</location>
        <topology evidence="8">Single-pass type II membrane protein</topology>
    </subcellularLocation>
</comment>
<dbReference type="PROSITE" id="PS00760">
    <property type="entry name" value="SPASE_I_2"/>
    <property type="match status" value="1"/>
</dbReference>
<dbReference type="CDD" id="cd06530">
    <property type="entry name" value="S26_SPase_I"/>
    <property type="match status" value="1"/>
</dbReference>
<dbReference type="PROSITE" id="PS00761">
    <property type="entry name" value="SPASE_I_3"/>
    <property type="match status" value="1"/>
</dbReference>
<evidence type="ECO:0000313" key="11">
    <source>
        <dbReference type="Proteomes" id="UP001290455"/>
    </source>
</evidence>
<dbReference type="InterPro" id="IPR019758">
    <property type="entry name" value="Pept_S26A_signal_pept_1_CS"/>
</dbReference>
<comment type="catalytic activity">
    <reaction evidence="1 7">
        <text>Cleavage of hydrophobic, N-terminal signal or leader sequences from secreted and periplasmic proteins.</text>
        <dbReference type="EC" id="3.4.21.89"/>
    </reaction>
</comment>
<dbReference type="EMBL" id="JAXOFX010000003">
    <property type="protein sequence ID" value="MDZ5471522.1"/>
    <property type="molecule type" value="Genomic_DNA"/>
</dbReference>
<evidence type="ECO:0000256" key="8">
    <source>
        <dbReference type="RuleBase" id="RU362042"/>
    </source>
</evidence>
<dbReference type="InterPro" id="IPR019533">
    <property type="entry name" value="Peptidase_S26"/>
</dbReference>
<comment type="similarity">
    <text evidence="3 8">Belongs to the peptidase S26 family.</text>
</comment>
<keyword evidence="7" id="KW-1133">Transmembrane helix</keyword>
<evidence type="ECO:0000256" key="5">
    <source>
        <dbReference type="ARBA" id="ARBA00022670"/>
    </source>
</evidence>
<evidence type="ECO:0000256" key="7">
    <source>
        <dbReference type="RuleBase" id="RU003993"/>
    </source>
</evidence>
<evidence type="ECO:0000256" key="3">
    <source>
        <dbReference type="ARBA" id="ARBA00009370"/>
    </source>
</evidence>
<dbReference type="Proteomes" id="UP001290455">
    <property type="component" value="Unassembled WGS sequence"/>
</dbReference>
<dbReference type="NCBIfam" id="TIGR02227">
    <property type="entry name" value="sigpep_I_bact"/>
    <property type="match status" value="1"/>
</dbReference>
<gene>
    <name evidence="10" type="primary">lepB</name>
    <name evidence="10" type="ORF">SM124_07150</name>
</gene>
<dbReference type="GO" id="GO:0009003">
    <property type="term" value="F:signal peptidase activity"/>
    <property type="evidence" value="ECO:0007669"/>
    <property type="project" value="UniProtKB-EC"/>
</dbReference>
<dbReference type="PROSITE" id="PS00501">
    <property type="entry name" value="SPASE_I_1"/>
    <property type="match status" value="1"/>
</dbReference>
<evidence type="ECO:0000256" key="1">
    <source>
        <dbReference type="ARBA" id="ARBA00000677"/>
    </source>
</evidence>
<name>A0ABU5IWK2_9BACI</name>
<keyword evidence="6 7" id="KW-0378">Hydrolase</keyword>
<dbReference type="EC" id="3.4.21.89" evidence="4 7"/>
<protein>
    <recommendedName>
        <fullName evidence="4 7">Signal peptidase I</fullName>
        <ecNumber evidence="4 7">3.4.21.89</ecNumber>
    </recommendedName>
</protein>
<organism evidence="10 11">
    <name type="scientific">Robertmurraya mangrovi</name>
    <dbReference type="NCBI Taxonomy" id="3098077"/>
    <lineage>
        <taxon>Bacteria</taxon>
        <taxon>Bacillati</taxon>
        <taxon>Bacillota</taxon>
        <taxon>Bacilli</taxon>
        <taxon>Bacillales</taxon>
        <taxon>Bacillaceae</taxon>
        <taxon>Robertmurraya</taxon>
    </lineage>
</organism>
<reference evidence="10 11" key="1">
    <citation type="submission" date="2023-11" db="EMBL/GenBank/DDBJ databases">
        <title>Bacillus jintuensis, isolated from a mudflat on the Beibu Gulf coast.</title>
        <authorList>
            <person name="Li M."/>
        </authorList>
    </citation>
    <scope>NUCLEOTIDE SEQUENCE [LARGE SCALE GENOMIC DNA]</scope>
    <source>
        <strain evidence="10 11">31A1R</strain>
    </source>
</reference>
<feature type="transmembrane region" description="Helical" evidence="7">
    <location>
        <begin position="12"/>
        <end position="32"/>
    </location>
</feature>
<dbReference type="Gene3D" id="2.10.109.10">
    <property type="entry name" value="Umud Fragment, subunit A"/>
    <property type="match status" value="1"/>
</dbReference>
<dbReference type="SUPFAM" id="SSF51306">
    <property type="entry name" value="LexA/Signal peptidase"/>
    <property type="match status" value="1"/>
</dbReference>
<keyword evidence="7" id="KW-0472">Membrane</keyword>
<dbReference type="InterPro" id="IPR000223">
    <property type="entry name" value="Pept_S26A_signal_pept_1"/>
</dbReference>
<dbReference type="PRINTS" id="PR00727">
    <property type="entry name" value="LEADERPTASE"/>
</dbReference>
<evidence type="ECO:0000256" key="2">
    <source>
        <dbReference type="ARBA" id="ARBA00004401"/>
    </source>
</evidence>
<dbReference type="PANTHER" id="PTHR43390:SF1">
    <property type="entry name" value="CHLOROPLAST PROCESSING PEPTIDASE"/>
    <property type="match status" value="1"/>
</dbReference>
<dbReference type="Pfam" id="PF10502">
    <property type="entry name" value="Peptidase_S26"/>
    <property type="match status" value="1"/>
</dbReference>
<proteinExistence type="inferred from homology"/>
<feature type="domain" description="Peptidase S26" evidence="9">
    <location>
        <begin position="10"/>
        <end position="168"/>
    </location>
</feature>
<dbReference type="InterPro" id="IPR019757">
    <property type="entry name" value="Pept_S26A_signal_pept_1_Lys-AS"/>
</dbReference>
<evidence type="ECO:0000313" key="10">
    <source>
        <dbReference type="EMBL" id="MDZ5471522.1"/>
    </source>
</evidence>
<evidence type="ECO:0000259" key="9">
    <source>
        <dbReference type="Pfam" id="PF10502"/>
    </source>
</evidence>
<dbReference type="RefSeq" id="WP_322445814.1">
    <property type="nucleotide sequence ID" value="NZ_JAXOFX010000003.1"/>
</dbReference>
<evidence type="ECO:0000256" key="4">
    <source>
        <dbReference type="ARBA" id="ARBA00013208"/>
    </source>
</evidence>
<keyword evidence="7" id="KW-0812">Transmembrane</keyword>
<accession>A0ABU5IWK2</accession>